<protein>
    <submittedName>
        <fullName evidence="1">Uncharacterized protein</fullName>
    </submittedName>
</protein>
<name>A0A161WUH9_DAUCS</name>
<accession>A0A161WUH9</accession>
<dbReference type="EMBL" id="LNRQ01000003">
    <property type="protein sequence ID" value="KZN02395.1"/>
    <property type="molecule type" value="Genomic_DNA"/>
</dbReference>
<reference evidence="1" key="1">
    <citation type="journal article" date="2016" name="Nat. Genet.">
        <title>A high-quality carrot genome assembly provides new insights into carotenoid accumulation and asterid genome evolution.</title>
        <authorList>
            <person name="Iorizzo M."/>
            <person name="Ellison S."/>
            <person name="Senalik D."/>
            <person name="Zeng P."/>
            <person name="Satapoomin P."/>
            <person name="Huang J."/>
            <person name="Bowman M."/>
            <person name="Iovene M."/>
            <person name="Sanseverino W."/>
            <person name="Cavagnaro P."/>
            <person name="Yildiz M."/>
            <person name="Macko-Podgorni A."/>
            <person name="Moranska E."/>
            <person name="Grzebelus E."/>
            <person name="Grzebelus D."/>
            <person name="Ashrafi H."/>
            <person name="Zheng Z."/>
            <person name="Cheng S."/>
            <person name="Spooner D."/>
            <person name="Van Deynze A."/>
            <person name="Simon P."/>
        </authorList>
    </citation>
    <scope>NUCLEOTIDE SEQUENCE [LARGE SCALE GENOMIC DNA]</scope>
    <source>
        <tissue evidence="1">Leaf</tissue>
    </source>
</reference>
<gene>
    <name evidence="1" type="ORF">DCAR_011149</name>
</gene>
<evidence type="ECO:0000313" key="1">
    <source>
        <dbReference type="EMBL" id="KZN02395.1"/>
    </source>
</evidence>
<dbReference type="Gramene" id="KZN02395">
    <property type="protein sequence ID" value="KZN02395"/>
    <property type="gene ID" value="DCAR_011149"/>
</dbReference>
<proteinExistence type="predicted"/>
<dbReference type="AlphaFoldDB" id="A0A161WUH9"/>
<sequence>MMKITLTAPLDTRACTLYLLPLLCTSLPSSPSARRPLRRRGCRRPLCHVDNPLPPYLHLLTDIVARRRSNLNARRQASDFTVTFYNYVDGVGGVERFGGGGGVAYVGQDIYY</sequence>
<comment type="caution">
    <text evidence="1">The sequence shown here is derived from an EMBL/GenBank/DDBJ whole genome shotgun (WGS) entry which is preliminary data.</text>
</comment>
<organism evidence="1">
    <name type="scientific">Daucus carota subsp. sativus</name>
    <name type="common">Carrot</name>
    <dbReference type="NCBI Taxonomy" id="79200"/>
    <lineage>
        <taxon>Eukaryota</taxon>
        <taxon>Viridiplantae</taxon>
        <taxon>Streptophyta</taxon>
        <taxon>Embryophyta</taxon>
        <taxon>Tracheophyta</taxon>
        <taxon>Spermatophyta</taxon>
        <taxon>Magnoliopsida</taxon>
        <taxon>eudicotyledons</taxon>
        <taxon>Gunneridae</taxon>
        <taxon>Pentapetalae</taxon>
        <taxon>asterids</taxon>
        <taxon>campanulids</taxon>
        <taxon>Apiales</taxon>
        <taxon>Apiaceae</taxon>
        <taxon>Apioideae</taxon>
        <taxon>Scandiceae</taxon>
        <taxon>Daucinae</taxon>
        <taxon>Daucus</taxon>
        <taxon>Daucus sect. Daucus</taxon>
    </lineage>
</organism>